<dbReference type="Proteomes" id="UP000249135">
    <property type="component" value="Unassembled WGS sequence"/>
</dbReference>
<sequence>MSTPSLPPDTPTEPDDWAAQREALRGLHREVLAEPMPPALQAAAARLARRRATIDRRARWATCSGMAAAVLLAFGVGWVASGQWQARPAIAMARAPAAQNFVREAAAAYVVYSPEKRHPVEVAASEQQHLVQWLSRRLDRPLKVPDLSAQGYALVGGRLLPGDDGARAQFMFENAAGQRVTLYLGALDDKAAPAASANSETAFRFASSDAVSSFYWVDRGFGYALSAPLPRDALLSLANEVYRQL</sequence>
<dbReference type="EMBL" id="QFPP01000233">
    <property type="protein sequence ID" value="PZQ71864.1"/>
    <property type="molecule type" value="Genomic_DNA"/>
</dbReference>
<comment type="caution">
    <text evidence="2">The sequence shown here is derived from an EMBL/GenBank/DDBJ whole genome shotgun (WGS) entry which is preliminary data.</text>
</comment>
<keyword evidence="1" id="KW-1133">Transmembrane helix</keyword>
<dbReference type="AlphaFoldDB" id="A0A2W5Q3W5"/>
<proteinExistence type="predicted"/>
<evidence type="ECO:0000313" key="2">
    <source>
        <dbReference type="EMBL" id="PZQ71864.1"/>
    </source>
</evidence>
<name>A0A2W5Q3W5_VARPD</name>
<accession>A0A2W5Q3W5</accession>
<feature type="transmembrane region" description="Helical" evidence="1">
    <location>
        <begin position="58"/>
        <end position="80"/>
    </location>
</feature>
<organism evidence="2 3">
    <name type="scientific">Variovorax paradoxus</name>
    <dbReference type="NCBI Taxonomy" id="34073"/>
    <lineage>
        <taxon>Bacteria</taxon>
        <taxon>Pseudomonadati</taxon>
        <taxon>Pseudomonadota</taxon>
        <taxon>Betaproteobacteria</taxon>
        <taxon>Burkholderiales</taxon>
        <taxon>Comamonadaceae</taxon>
        <taxon>Variovorax</taxon>
    </lineage>
</organism>
<evidence type="ECO:0000256" key="1">
    <source>
        <dbReference type="SAM" id="Phobius"/>
    </source>
</evidence>
<evidence type="ECO:0000313" key="3">
    <source>
        <dbReference type="Proteomes" id="UP000249135"/>
    </source>
</evidence>
<gene>
    <name evidence="2" type="ORF">DI563_17050</name>
</gene>
<reference evidence="2 3" key="1">
    <citation type="submission" date="2017-08" db="EMBL/GenBank/DDBJ databases">
        <title>Infants hospitalized years apart are colonized by the same room-sourced microbial strains.</title>
        <authorList>
            <person name="Brooks B."/>
            <person name="Olm M.R."/>
            <person name="Firek B.A."/>
            <person name="Baker R."/>
            <person name="Thomas B.C."/>
            <person name="Morowitz M.J."/>
            <person name="Banfield J.F."/>
        </authorList>
    </citation>
    <scope>NUCLEOTIDE SEQUENCE [LARGE SCALE GENOMIC DNA]</scope>
    <source>
        <strain evidence="2">S2_005_003_R2_41</strain>
    </source>
</reference>
<protein>
    <submittedName>
        <fullName evidence="2">Anti-sigma factor</fullName>
    </submittedName>
</protein>
<keyword evidence="1" id="KW-0472">Membrane</keyword>
<keyword evidence="1" id="KW-0812">Transmembrane</keyword>